<accession>A0A226EIK8</accession>
<keyword evidence="1" id="KW-1133">Transmembrane helix</keyword>
<keyword evidence="3" id="KW-1185">Reference proteome</keyword>
<dbReference type="EMBL" id="LNIX01000003">
    <property type="protein sequence ID" value="OXA57299.1"/>
    <property type="molecule type" value="Genomic_DNA"/>
</dbReference>
<protein>
    <submittedName>
        <fullName evidence="2">Uncharacterized protein</fullName>
    </submittedName>
</protein>
<keyword evidence="1" id="KW-0472">Membrane</keyword>
<proteinExistence type="predicted"/>
<dbReference type="Proteomes" id="UP000198287">
    <property type="component" value="Unassembled WGS sequence"/>
</dbReference>
<evidence type="ECO:0000256" key="1">
    <source>
        <dbReference type="SAM" id="Phobius"/>
    </source>
</evidence>
<organism evidence="2 3">
    <name type="scientific">Folsomia candida</name>
    <name type="common">Springtail</name>
    <dbReference type="NCBI Taxonomy" id="158441"/>
    <lineage>
        <taxon>Eukaryota</taxon>
        <taxon>Metazoa</taxon>
        <taxon>Ecdysozoa</taxon>
        <taxon>Arthropoda</taxon>
        <taxon>Hexapoda</taxon>
        <taxon>Collembola</taxon>
        <taxon>Entomobryomorpha</taxon>
        <taxon>Isotomoidea</taxon>
        <taxon>Isotomidae</taxon>
        <taxon>Proisotominae</taxon>
        <taxon>Folsomia</taxon>
    </lineage>
</organism>
<evidence type="ECO:0000313" key="3">
    <source>
        <dbReference type="Proteomes" id="UP000198287"/>
    </source>
</evidence>
<name>A0A226EIK8_FOLCA</name>
<feature type="transmembrane region" description="Helical" evidence="1">
    <location>
        <begin position="266"/>
        <end position="284"/>
    </location>
</feature>
<comment type="caution">
    <text evidence="2">The sequence shown here is derived from an EMBL/GenBank/DDBJ whole genome shotgun (WGS) entry which is preliminary data.</text>
</comment>
<dbReference type="AlphaFoldDB" id="A0A226EIK8"/>
<gene>
    <name evidence="2" type="ORF">Fcan01_07387</name>
</gene>
<reference evidence="2 3" key="1">
    <citation type="submission" date="2015-12" db="EMBL/GenBank/DDBJ databases">
        <title>The genome of Folsomia candida.</title>
        <authorList>
            <person name="Faddeeva A."/>
            <person name="Derks M.F."/>
            <person name="Anvar Y."/>
            <person name="Smit S."/>
            <person name="Van Straalen N."/>
            <person name="Roelofs D."/>
        </authorList>
    </citation>
    <scope>NUCLEOTIDE SEQUENCE [LARGE SCALE GENOMIC DNA]</scope>
    <source>
        <strain evidence="2 3">VU population</strain>
        <tissue evidence="2">Whole body</tissue>
    </source>
</reference>
<sequence length="285" mass="32872">MMMTLSQLIRFELINQKELHDVCQQVRNKIYKIKQAVTLFQSMLSSVRLFQDFVSCCKALLAMQTSIGETVQLVQNCSLVSSRVEGVEMGLWRVRLPFMAATTTRTGINFGFATWKKKKELDSLLQELEQVFEQCVFLQNSLIHLEPGFSSTPMQLQNEVNPIDLPNQSKWSCEIMRKEAVSSLTMAKEWNQDSLIILRNLIEWDYQHRFSVGESNDDDEMMSTFDDETTGYYDSSESHFLSGSSHVPHKGKYTSINSKNSRIRRFLLFSIFFVSFILVCMMVAS</sequence>
<keyword evidence="1" id="KW-0812">Transmembrane</keyword>
<evidence type="ECO:0000313" key="2">
    <source>
        <dbReference type="EMBL" id="OXA57299.1"/>
    </source>
</evidence>